<dbReference type="InterPro" id="IPR001851">
    <property type="entry name" value="ABC_transp_permease"/>
</dbReference>
<feature type="transmembrane region" description="Helical" evidence="11">
    <location>
        <begin position="33"/>
        <end position="51"/>
    </location>
</feature>
<reference evidence="12 13" key="1">
    <citation type="submission" date="2018-05" db="EMBL/GenBank/DDBJ databases">
        <title>Genomic Encyclopedia of Type Strains, Phase IV (KMG-IV): sequencing the most valuable type-strain genomes for metagenomic binning, comparative biology and taxonomic classification.</title>
        <authorList>
            <person name="Goeker M."/>
        </authorList>
    </citation>
    <scope>NUCLEOTIDE SEQUENCE [LARGE SCALE GENOMIC DNA]</scope>
    <source>
        <strain evidence="12 13">DSM 103371</strain>
    </source>
</reference>
<evidence type="ECO:0000256" key="6">
    <source>
        <dbReference type="ARBA" id="ARBA00022692"/>
    </source>
</evidence>
<evidence type="ECO:0000256" key="3">
    <source>
        <dbReference type="ARBA" id="ARBA00022475"/>
    </source>
</evidence>
<evidence type="ECO:0000256" key="5">
    <source>
        <dbReference type="ARBA" id="ARBA00022597"/>
    </source>
</evidence>
<keyword evidence="6 11" id="KW-0812">Transmembrane</keyword>
<feature type="transmembrane region" description="Helical" evidence="11">
    <location>
        <begin position="212"/>
        <end position="230"/>
    </location>
</feature>
<evidence type="ECO:0000256" key="7">
    <source>
        <dbReference type="ARBA" id="ARBA00022989"/>
    </source>
</evidence>
<dbReference type="EMBL" id="QGGV01000002">
    <property type="protein sequence ID" value="PWK57409.1"/>
    <property type="molecule type" value="Genomic_DNA"/>
</dbReference>
<protein>
    <recommendedName>
        <fullName evidence="10">Xylose transport system permease protein XylH</fullName>
    </recommendedName>
</protein>
<dbReference type="RefSeq" id="WP_109758024.1">
    <property type="nucleotide sequence ID" value="NZ_CP034588.1"/>
</dbReference>
<dbReference type="KEGG" id="salo:EF888_13895"/>
<accession>A0A316G8U8</accession>
<dbReference type="Pfam" id="PF02653">
    <property type="entry name" value="BPD_transp_2"/>
    <property type="match status" value="1"/>
</dbReference>
<keyword evidence="8 11" id="KW-0472">Membrane</keyword>
<feature type="transmembrane region" description="Helical" evidence="11">
    <location>
        <begin position="250"/>
        <end position="271"/>
    </location>
</feature>
<feature type="transmembrane region" description="Helical" evidence="11">
    <location>
        <begin position="345"/>
        <end position="366"/>
    </location>
</feature>
<gene>
    <name evidence="12" type="ORF">C8D95_10251</name>
</gene>
<dbReference type="CDD" id="cd06579">
    <property type="entry name" value="TM_PBP1_transp_AraH_like"/>
    <property type="match status" value="1"/>
</dbReference>
<sequence>MTDTATGGTGAASRNRDSALTRFLRATEIDSRILGMIGALVAIWVGFDIYSGMLRPSDGLFGGTFLTARNIWTLLVQTSSIAVMATGMVLVIVMRHIDLSVGSILAFVAVVIGSLQVFWLPQLGLPIGHPLIWVIALVCALALGGSIGAIHGALIAYAGIPAFIVTLGGLIFWRGASWAVIRGETVAPMDKTFKLIGGGISGTTPGSIGATASWGIAFLICAGIVAGLLYGRKQRRKFEFPLRPVWAETFLAVTGCVLVLGATYVINRYYWPTGVVNRWAEQNNVTVPEEGLDISFGYALPVLIALGVGIVMTFLATKTRFGRYIYATGGNPEAAELAGINTKRLTVWVFALMGTLAGISACISAARLDAASNALGLFDELYTIAAAVIGGTSLAGGLGTIYGAILGALVMQSLQSGMTLLNFESAYKDMVVGGVLVFAVWLDQMYRRRLK</sequence>
<feature type="transmembrane region" description="Helical" evidence="11">
    <location>
        <begin position="127"/>
        <end position="147"/>
    </location>
</feature>
<name>A0A316G8U8_9RHOB</name>
<dbReference type="PANTHER" id="PTHR32196:SF32">
    <property type="entry name" value="XYLOSE TRANSPORT SYSTEM PERMEASE PROTEIN XYLH"/>
    <property type="match status" value="1"/>
</dbReference>
<dbReference type="GO" id="GO:0022857">
    <property type="term" value="F:transmembrane transporter activity"/>
    <property type="evidence" value="ECO:0007669"/>
    <property type="project" value="InterPro"/>
</dbReference>
<dbReference type="PANTHER" id="PTHR32196">
    <property type="entry name" value="ABC TRANSPORTER PERMEASE PROTEIN YPHD-RELATED-RELATED"/>
    <property type="match status" value="1"/>
</dbReference>
<organism evidence="12 13">
    <name type="scientific">Silicimonas algicola</name>
    <dbReference type="NCBI Taxonomy" id="1826607"/>
    <lineage>
        <taxon>Bacteria</taxon>
        <taxon>Pseudomonadati</taxon>
        <taxon>Pseudomonadota</taxon>
        <taxon>Alphaproteobacteria</taxon>
        <taxon>Rhodobacterales</taxon>
        <taxon>Paracoccaceae</taxon>
    </lineage>
</organism>
<evidence type="ECO:0000313" key="12">
    <source>
        <dbReference type="EMBL" id="PWK57409.1"/>
    </source>
</evidence>
<keyword evidence="7 11" id="KW-1133">Transmembrane helix</keyword>
<proteinExistence type="predicted"/>
<evidence type="ECO:0000256" key="10">
    <source>
        <dbReference type="ARBA" id="ARBA00035686"/>
    </source>
</evidence>
<keyword evidence="5" id="KW-0762">Sugar transport</keyword>
<comment type="caution">
    <text evidence="12">The sequence shown here is derived from an EMBL/GenBank/DDBJ whole genome shotgun (WGS) entry which is preliminary data.</text>
</comment>
<feature type="transmembrane region" description="Helical" evidence="11">
    <location>
        <begin position="296"/>
        <end position="316"/>
    </location>
</feature>
<feature type="transmembrane region" description="Helical" evidence="11">
    <location>
        <begin position="381"/>
        <end position="405"/>
    </location>
</feature>
<keyword evidence="3" id="KW-1003">Cell membrane</keyword>
<evidence type="ECO:0000256" key="9">
    <source>
        <dbReference type="ARBA" id="ARBA00035611"/>
    </source>
</evidence>
<feature type="transmembrane region" description="Helical" evidence="11">
    <location>
        <begin position="154"/>
        <end position="173"/>
    </location>
</feature>
<comment type="function">
    <text evidence="9">Part of the binding-protein-dependent transport system for D-xylose. Probably responsible for the translocation of the substrate across the membrane.</text>
</comment>
<evidence type="ECO:0000256" key="4">
    <source>
        <dbReference type="ARBA" id="ARBA00022519"/>
    </source>
</evidence>
<dbReference type="OrthoDB" id="192433at2"/>
<evidence type="ECO:0000313" key="13">
    <source>
        <dbReference type="Proteomes" id="UP000245390"/>
    </source>
</evidence>
<evidence type="ECO:0000256" key="1">
    <source>
        <dbReference type="ARBA" id="ARBA00004651"/>
    </source>
</evidence>
<feature type="transmembrane region" description="Helical" evidence="11">
    <location>
        <begin position="71"/>
        <end position="94"/>
    </location>
</feature>
<dbReference type="GO" id="GO:0005886">
    <property type="term" value="C:plasma membrane"/>
    <property type="evidence" value="ECO:0007669"/>
    <property type="project" value="UniProtKB-SubCell"/>
</dbReference>
<feature type="transmembrane region" description="Helical" evidence="11">
    <location>
        <begin position="101"/>
        <end position="121"/>
    </location>
</feature>
<comment type="subcellular location">
    <subcellularLocation>
        <location evidence="1">Cell membrane</location>
        <topology evidence="1">Multi-pass membrane protein</topology>
    </subcellularLocation>
</comment>
<evidence type="ECO:0000256" key="11">
    <source>
        <dbReference type="SAM" id="Phobius"/>
    </source>
</evidence>
<evidence type="ECO:0000256" key="8">
    <source>
        <dbReference type="ARBA" id="ARBA00023136"/>
    </source>
</evidence>
<keyword evidence="2" id="KW-0813">Transport</keyword>
<evidence type="ECO:0000256" key="2">
    <source>
        <dbReference type="ARBA" id="ARBA00022448"/>
    </source>
</evidence>
<keyword evidence="4" id="KW-0997">Cell inner membrane</keyword>
<dbReference type="Proteomes" id="UP000245390">
    <property type="component" value="Unassembled WGS sequence"/>
</dbReference>
<keyword evidence="13" id="KW-1185">Reference proteome</keyword>
<dbReference type="AlphaFoldDB" id="A0A316G8U8"/>